<keyword evidence="2 4" id="KW-0479">Metal-binding</keyword>
<evidence type="ECO:0000256" key="1">
    <source>
        <dbReference type="ARBA" id="ARBA00022617"/>
    </source>
</evidence>
<dbReference type="EMBL" id="FSRC01000003">
    <property type="protein sequence ID" value="SIO16002.1"/>
    <property type="molecule type" value="Genomic_DNA"/>
</dbReference>
<evidence type="ECO:0000256" key="2">
    <source>
        <dbReference type="ARBA" id="ARBA00022723"/>
    </source>
</evidence>
<dbReference type="Pfam" id="PF00034">
    <property type="entry name" value="Cytochrom_C"/>
    <property type="match status" value="1"/>
</dbReference>
<evidence type="ECO:0000256" key="4">
    <source>
        <dbReference type="PROSITE-ProRule" id="PRU00433"/>
    </source>
</evidence>
<dbReference type="RefSeq" id="WP_074226413.1">
    <property type="nucleotide sequence ID" value="NZ_FSRC01000003.1"/>
</dbReference>
<dbReference type="Proteomes" id="UP000185221">
    <property type="component" value="Unassembled WGS sequence"/>
</dbReference>
<dbReference type="InterPro" id="IPR036909">
    <property type="entry name" value="Cyt_c-like_dom_sf"/>
</dbReference>
<dbReference type="Gene3D" id="1.10.760.10">
    <property type="entry name" value="Cytochrome c-like domain"/>
    <property type="match status" value="2"/>
</dbReference>
<keyword evidence="3 4" id="KW-0408">Iron</keyword>
<dbReference type="GO" id="GO:0046872">
    <property type="term" value="F:metal ion binding"/>
    <property type="evidence" value="ECO:0007669"/>
    <property type="project" value="UniProtKB-KW"/>
</dbReference>
<evidence type="ECO:0000259" key="6">
    <source>
        <dbReference type="PROSITE" id="PS51007"/>
    </source>
</evidence>
<evidence type="ECO:0000313" key="8">
    <source>
        <dbReference type="Proteomes" id="UP000185221"/>
    </source>
</evidence>
<dbReference type="PROSITE" id="PS51007">
    <property type="entry name" value="CYTC"/>
    <property type="match status" value="2"/>
</dbReference>
<dbReference type="PANTHER" id="PTHR35008">
    <property type="entry name" value="BLL4482 PROTEIN-RELATED"/>
    <property type="match status" value="1"/>
</dbReference>
<sequence length="327" mass="36234">MKKLVKFLGWVIGILGLVILAFVSFVYLTWDKKYEAPYPEAMASADSAMIARGKYLVFGPAHCAGCHNTTERSAQVELGMDLELIGGAEFVFGPGILRSRNLTPDKETGIGNLTDQEVARVMRYSIGHDGRPIFPLMPFQNMSDEDVNAVISYLRSQQPVKHPIPPTEYNFMGKAILALGLIKPEGPDGTPPKRVKVEASEVYGKYLANSVANCVGCHSPRDLMSGEFIGPKFSGGLLFEEAPGESFITPNLTPDPETGYIANWTEDTFVQRFKTGRIYEHSPMPWGSFSRMDEVDLRALYRYLMSLDPVSNKIEKTEYMLQAAGSN</sequence>
<feature type="transmembrane region" description="Helical" evidence="5">
    <location>
        <begin position="7"/>
        <end position="30"/>
    </location>
</feature>
<gene>
    <name evidence="7" type="ORF">SAMN05444394_3638</name>
</gene>
<keyword evidence="8" id="KW-1185">Reference proteome</keyword>
<accession>A0A1N6H8B9</accession>
<organism evidence="7 8">
    <name type="scientific">Algoriphagus halophilus</name>
    <dbReference type="NCBI Taxonomy" id="226505"/>
    <lineage>
        <taxon>Bacteria</taxon>
        <taxon>Pseudomonadati</taxon>
        <taxon>Bacteroidota</taxon>
        <taxon>Cytophagia</taxon>
        <taxon>Cytophagales</taxon>
        <taxon>Cyclobacteriaceae</taxon>
        <taxon>Algoriphagus</taxon>
    </lineage>
</organism>
<reference evidence="8" key="1">
    <citation type="submission" date="2016-11" db="EMBL/GenBank/DDBJ databases">
        <authorList>
            <person name="Varghese N."/>
            <person name="Submissions S."/>
        </authorList>
    </citation>
    <scope>NUCLEOTIDE SEQUENCE [LARGE SCALE GENOMIC DNA]</scope>
    <source>
        <strain evidence="8">DSM 15292</strain>
    </source>
</reference>
<evidence type="ECO:0000256" key="5">
    <source>
        <dbReference type="SAM" id="Phobius"/>
    </source>
</evidence>
<dbReference type="GO" id="GO:0009055">
    <property type="term" value="F:electron transfer activity"/>
    <property type="evidence" value="ECO:0007669"/>
    <property type="project" value="InterPro"/>
</dbReference>
<dbReference type="STRING" id="226505.SAMN05444394_3638"/>
<dbReference type="OrthoDB" id="9809720at2"/>
<keyword evidence="5" id="KW-1133">Transmembrane helix</keyword>
<evidence type="ECO:0000256" key="3">
    <source>
        <dbReference type="ARBA" id="ARBA00023004"/>
    </source>
</evidence>
<feature type="domain" description="Cytochrome c" evidence="6">
    <location>
        <begin position="48"/>
        <end position="158"/>
    </location>
</feature>
<dbReference type="GO" id="GO:0020037">
    <property type="term" value="F:heme binding"/>
    <property type="evidence" value="ECO:0007669"/>
    <property type="project" value="InterPro"/>
</dbReference>
<evidence type="ECO:0000313" key="7">
    <source>
        <dbReference type="EMBL" id="SIO16002.1"/>
    </source>
</evidence>
<protein>
    <submittedName>
        <fullName evidence="7">Cytochrome c, mono-and diheme variants</fullName>
    </submittedName>
</protein>
<feature type="domain" description="Cytochrome c" evidence="6">
    <location>
        <begin position="199"/>
        <end position="308"/>
    </location>
</feature>
<dbReference type="AlphaFoldDB" id="A0A1N6H8B9"/>
<name>A0A1N6H8B9_9BACT</name>
<keyword evidence="5" id="KW-0472">Membrane</keyword>
<dbReference type="InterPro" id="IPR009056">
    <property type="entry name" value="Cyt_c-like_dom"/>
</dbReference>
<keyword evidence="1 4" id="KW-0349">Heme</keyword>
<proteinExistence type="predicted"/>
<keyword evidence="5" id="KW-0812">Transmembrane</keyword>
<dbReference type="PANTHER" id="PTHR35008:SF8">
    <property type="entry name" value="ALCOHOL DEHYDROGENASE CYTOCHROME C SUBUNIT"/>
    <property type="match status" value="1"/>
</dbReference>
<dbReference type="InterPro" id="IPR051459">
    <property type="entry name" value="Cytochrome_c-type_DH"/>
</dbReference>
<dbReference type="SUPFAM" id="SSF46626">
    <property type="entry name" value="Cytochrome c"/>
    <property type="match status" value="2"/>
</dbReference>